<keyword evidence="5" id="KW-1185">Reference proteome</keyword>
<gene>
    <name evidence="4" type="ORF">BleG1_0125</name>
</gene>
<feature type="compositionally biased region" description="Acidic residues" evidence="2">
    <location>
        <begin position="61"/>
        <end position="75"/>
    </location>
</feature>
<sequence length="218" mass="23555">MDNSFLKGLVLMKKTTTLMATSIFMGSLLFTACSDSDVNEEPTEEGTTSQESTNENAQTNDQEEETIGENAGEDQMDLKVGDTAIMHSNISSFEFTLNSVEMVDEVDGEMSDLDAFVAASITIKNIGDEPIDAKENAGLFEYTANLDGSGFGDQAEYTEEYQGDAIEGELAPGEEVTGTALYTSYIEDENYIRVKAGTAGTGLINNAVFTFSEDELIK</sequence>
<dbReference type="eggNOG" id="ENOG5032UFI">
    <property type="taxonomic scope" value="Bacteria"/>
</dbReference>
<dbReference type="Proteomes" id="UP000027142">
    <property type="component" value="Chromosome"/>
</dbReference>
<accession>A0A060LRU6</accession>
<evidence type="ECO:0000256" key="2">
    <source>
        <dbReference type="SAM" id="MobiDB-lite"/>
    </source>
</evidence>
<dbReference type="KEGG" id="ble:BleG1_0125"/>
<evidence type="ECO:0000313" key="5">
    <source>
        <dbReference type="Proteomes" id="UP000027142"/>
    </source>
</evidence>
<name>A0A060LRU6_9BACI</name>
<reference evidence="4 5" key="1">
    <citation type="journal article" date="2014" name="Gene">
        <title>A comparative genomic analysis of the alkalitolerant soil bacterium Bacillus lehensis G1.</title>
        <authorList>
            <person name="Noor Y.M."/>
            <person name="Samsulrizal N.H."/>
            <person name="Jema'on N.A."/>
            <person name="Low K.O."/>
            <person name="Ramli A.N."/>
            <person name="Alias N.I."/>
            <person name="Damis S.I."/>
            <person name="Fuzi S.F."/>
            <person name="Isa M.N."/>
            <person name="Murad A.M."/>
            <person name="Raih M.F."/>
            <person name="Bakar F.D."/>
            <person name="Najimudin N."/>
            <person name="Mahadi N.M."/>
            <person name="Illias R.M."/>
        </authorList>
    </citation>
    <scope>NUCLEOTIDE SEQUENCE [LARGE SCALE GENOMIC DNA]</scope>
    <source>
        <strain evidence="4 5">G1</strain>
    </source>
</reference>
<feature type="domain" description="DUF4352" evidence="3">
    <location>
        <begin position="89"/>
        <end position="182"/>
    </location>
</feature>
<proteinExistence type="predicted"/>
<keyword evidence="1" id="KW-0732">Signal</keyword>
<feature type="compositionally biased region" description="Polar residues" evidence="2">
    <location>
        <begin position="45"/>
        <end position="60"/>
    </location>
</feature>
<dbReference type="PROSITE" id="PS51257">
    <property type="entry name" value="PROKAR_LIPOPROTEIN"/>
    <property type="match status" value="1"/>
</dbReference>
<dbReference type="STRING" id="1246626.BleG1_0125"/>
<dbReference type="Pfam" id="PF11611">
    <property type="entry name" value="DUF4352"/>
    <property type="match status" value="1"/>
</dbReference>
<dbReference type="HOGENOM" id="CLU_1438418_0_0_9"/>
<feature type="region of interest" description="Disordered" evidence="2">
    <location>
        <begin position="36"/>
        <end position="75"/>
    </location>
</feature>
<organism evidence="4 5">
    <name type="scientific">Shouchella lehensis G1</name>
    <dbReference type="NCBI Taxonomy" id="1246626"/>
    <lineage>
        <taxon>Bacteria</taxon>
        <taxon>Bacillati</taxon>
        <taxon>Bacillota</taxon>
        <taxon>Bacilli</taxon>
        <taxon>Bacillales</taxon>
        <taxon>Bacillaceae</taxon>
        <taxon>Shouchella</taxon>
    </lineage>
</organism>
<protein>
    <recommendedName>
        <fullName evidence="3">DUF4352 domain-containing protein</fullName>
    </recommendedName>
</protein>
<dbReference type="Gene3D" id="2.60.40.1240">
    <property type="match status" value="1"/>
</dbReference>
<evidence type="ECO:0000256" key="1">
    <source>
        <dbReference type="ARBA" id="ARBA00022729"/>
    </source>
</evidence>
<evidence type="ECO:0000259" key="3">
    <source>
        <dbReference type="Pfam" id="PF11611"/>
    </source>
</evidence>
<dbReference type="InterPro" id="IPR029050">
    <property type="entry name" value="Immunoprotect_excell_Ig-like"/>
</dbReference>
<dbReference type="InterPro" id="IPR029051">
    <property type="entry name" value="DUF4352"/>
</dbReference>
<dbReference type="EMBL" id="CP003923">
    <property type="protein sequence ID" value="AIC92740.1"/>
    <property type="molecule type" value="Genomic_DNA"/>
</dbReference>
<dbReference type="AlphaFoldDB" id="A0A060LRU6"/>
<evidence type="ECO:0000313" key="4">
    <source>
        <dbReference type="EMBL" id="AIC92740.1"/>
    </source>
</evidence>
<dbReference type="PATRIC" id="fig|1246626.3.peg.116"/>